<organism evidence="2">
    <name type="scientific">Trepomonas sp. PC1</name>
    <dbReference type="NCBI Taxonomy" id="1076344"/>
    <lineage>
        <taxon>Eukaryota</taxon>
        <taxon>Metamonada</taxon>
        <taxon>Diplomonadida</taxon>
        <taxon>Hexamitidae</taxon>
        <taxon>Hexamitinae</taxon>
        <taxon>Trepomonas</taxon>
    </lineage>
</organism>
<dbReference type="InterPro" id="IPR018965">
    <property type="entry name" value="Ub-activating_enz_E1_C"/>
</dbReference>
<proteinExistence type="predicted"/>
<dbReference type="SMART" id="SM00985">
    <property type="entry name" value="UBA_e1_C"/>
    <property type="match status" value="1"/>
</dbReference>
<dbReference type="AlphaFoldDB" id="A0A146K433"/>
<feature type="non-terminal residue" evidence="2">
    <location>
        <position position="1"/>
    </location>
</feature>
<gene>
    <name evidence="2" type="ORF">TPC1_16629</name>
</gene>
<dbReference type="EMBL" id="GDID01004926">
    <property type="protein sequence ID" value="JAP91680.1"/>
    <property type="molecule type" value="Transcribed_RNA"/>
</dbReference>
<dbReference type="Pfam" id="PF09358">
    <property type="entry name" value="E1_UFD"/>
    <property type="match status" value="1"/>
</dbReference>
<accession>A0A146K433</accession>
<protein>
    <submittedName>
        <fullName evidence="2">Ubiquitin-conjugating enzyme E1</fullName>
    </submittedName>
</protein>
<sequence>FGKNKIEDFKQVFMNFAHPSVQIIDSEPCKIHKAANGAEFTDWDFLKMNGNPTIGEIEQLVKEQYGATLDGVVMDSHSIYMSFIDGAQKLGERVRDILKKQQIKADGTLFISLIPEEEDTDLPSLILK</sequence>
<reference evidence="2" key="1">
    <citation type="submission" date="2015-07" db="EMBL/GenBank/DDBJ databases">
        <title>Adaptation to a free-living lifestyle via gene acquisitions in the diplomonad Trepomonas sp. PC1.</title>
        <authorList>
            <person name="Xu F."/>
            <person name="Jerlstrom-Hultqvist J."/>
            <person name="Kolisko M."/>
            <person name="Simpson A.G.B."/>
            <person name="Roger A.J."/>
            <person name="Svard S.G."/>
            <person name="Andersson J.O."/>
        </authorList>
    </citation>
    <scope>NUCLEOTIDE SEQUENCE</scope>
    <source>
        <strain evidence="2">PC1</strain>
    </source>
</reference>
<evidence type="ECO:0000313" key="2">
    <source>
        <dbReference type="EMBL" id="JAP91680.1"/>
    </source>
</evidence>
<feature type="domain" description="Ubiquitin-activating enzyme E1 C-terminal" evidence="1">
    <location>
        <begin position="9"/>
        <end position="125"/>
    </location>
</feature>
<name>A0A146K433_9EUKA</name>
<evidence type="ECO:0000259" key="1">
    <source>
        <dbReference type="SMART" id="SM00985"/>
    </source>
</evidence>